<dbReference type="AlphaFoldDB" id="A0AA44EJ11"/>
<gene>
    <name evidence="1" type="ORF">FOB26_11555</name>
</gene>
<protein>
    <submittedName>
        <fullName evidence="1">Uncharacterized protein</fullName>
    </submittedName>
</protein>
<dbReference type="RefSeq" id="WP_107339165.1">
    <property type="nucleotide sequence ID" value="NZ_JABRWL010000005.1"/>
</dbReference>
<organism evidence="1 2">
    <name type="scientific">Agrobacterium pusense</name>
    <dbReference type="NCBI Taxonomy" id="648995"/>
    <lineage>
        <taxon>Bacteria</taxon>
        <taxon>Pseudomonadati</taxon>
        <taxon>Pseudomonadota</taxon>
        <taxon>Alphaproteobacteria</taxon>
        <taxon>Hyphomicrobiales</taxon>
        <taxon>Rhizobiaceae</taxon>
        <taxon>Rhizobium/Agrobacterium group</taxon>
        <taxon>Agrobacterium</taxon>
    </lineage>
</organism>
<comment type="caution">
    <text evidence="1">The sequence shown here is derived from an EMBL/GenBank/DDBJ whole genome shotgun (WGS) entry which is preliminary data.</text>
</comment>
<dbReference type="Proteomes" id="UP001155820">
    <property type="component" value="Unassembled WGS sequence"/>
</dbReference>
<evidence type="ECO:0000313" key="2">
    <source>
        <dbReference type="Proteomes" id="UP001155820"/>
    </source>
</evidence>
<accession>A0AA44EJ11</accession>
<evidence type="ECO:0000313" key="1">
    <source>
        <dbReference type="EMBL" id="NRF19694.1"/>
    </source>
</evidence>
<reference evidence="1" key="1">
    <citation type="submission" date="2019-07" db="EMBL/GenBank/DDBJ databases">
        <title>FDA dAtabase for Regulatory Grade micrObial Sequences (FDA-ARGOS): Supporting development and validation of Infectious Disease Dx tests.</title>
        <authorList>
            <person name="Bachman M."/>
            <person name="Young C."/>
            <person name="Tallon L."/>
            <person name="Sadzewicz L."/>
            <person name="Vavikolanu K."/>
            <person name="Mehta A."/>
            <person name="Aluvathingal J."/>
            <person name="Nadendla S."/>
            <person name="Nandy P."/>
            <person name="Geyer C."/>
            <person name="Yan Y."/>
            <person name="Sichtig H."/>
        </authorList>
    </citation>
    <scope>NUCLEOTIDE SEQUENCE</scope>
    <source>
        <strain evidence="1">FDAARGOS_618</strain>
    </source>
</reference>
<proteinExistence type="predicted"/>
<sequence>MSAFFSMVHHGVVQVLTDGAVYKPDGTLISIEQKIYYSDRLPVAITGRGNSEKLRSAAMGLLRFDMFGSVDKLLAYVADFAKQAENRNRTAPLSSSDAFELLICAFSETAGPVTFYFTTHSYSGVEAMRLHMVQDMVFGAGGDITDGDLSSIGVTAQQYEEEGLNFLRKRGVEIFELMRNRKGKNPVRPEQEIYGIGGHCQLTTISESGVVVETLKVWPDKVGEKIDPFRVEQAHELEDA</sequence>
<name>A0AA44EJ11_9HYPH</name>
<dbReference type="EMBL" id="JABRWM010000006">
    <property type="protein sequence ID" value="NRF19694.1"/>
    <property type="molecule type" value="Genomic_DNA"/>
</dbReference>
<keyword evidence="2" id="KW-1185">Reference proteome</keyword>